<dbReference type="InterPro" id="IPR025714">
    <property type="entry name" value="Methyltranfer_dom"/>
</dbReference>
<evidence type="ECO:0000313" key="3">
    <source>
        <dbReference type="Proteomes" id="UP000615593"/>
    </source>
</evidence>
<dbReference type="EMBL" id="BMWY01000005">
    <property type="protein sequence ID" value="GGZ59019.1"/>
    <property type="molecule type" value="Genomic_DNA"/>
</dbReference>
<keyword evidence="2" id="KW-0489">Methyltransferase</keyword>
<sequence length="243" mass="28523">MTKVNSKWYAEWFNTKYYHILYKDRDYEEAQLFMQNLVDFLQLDPLAKVLDLACGKGRHSIYLHQLGFQVTGTDLSKNSIAFAKKHEKPGLEFKIQDMCKPLSEEFDAVFNLFTSFGYFKDETNNLNTLKAIKAELKPGGYGVIDFMNAKKVIRELVAEDTKTVNGIKFHQKRWVENNFIFKQIDFKDDGEYFSFTERVKALSLKDFKNYFDQAGIQLLNVFGDYHLQDFDEETSDRLILIFQ</sequence>
<dbReference type="CDD" id="cd02440">
    <property type="entry name" value="AdoMet_MTases"/>
    <property type="match status" value="1"/>
</dbReference>
<dbReference type="GeneID" id="94369741"/>
<comment type="caution">
    <text evidence="2">The sequence shown here is derived from an EMBL/GenBank/DDBJ whole genome shotgun (WGS) entry which is preliminary data.</text>
</comment>
<name>A0ABQ3BVR6_9FLAO</name>
<protein>
    <submittedName>
        <fullName evidence="2">Methyltransferase</fullName>
    </submittedName>
</protein>
<dbReference type="PANTHER" id="PTHR43861">
    <property type="entry name" value="TRANS-ACONITATE 2-METHYLTRANSFERASE-RELATED"/>
    <property type="match status" value="1"/>
</dbReference>
<dbReference type="SUPFAM" id="SSF53335">
    <property type="entry name" value="S-adenosyl-L-methionine-dependent methyltransferases"/>
    <property type="match status" value="1"/>
</dbReference>
<organism evidence="2 3">
    <name type="scientific">Mesonia mobilis</name>
    <dbReference type="NCBI Taxonomy" id="369791"/>
    <lineage>
        <taxon>Bacteria</taxon>
        <taxon>Pseudomonadati</taxon>
        <taxon>Bacteroidota</taxon>
        <taxon>Flavobacteriia</taxon>
        <taxon>Flavobacteriales</taxon>
        <taxon>Flavobacteriaceae</taxon>
        <taxon>Mesonia</taxon>
    </lineage>
</organism>
<dbReference type="Gene3D" id="3.40.50.150">
    <property type="entry name" value="Vaccinia Virus protein VP39"/>
    <property type="match status" value="1"/>
</dbReference>
<accession>A0ABQ3BVR6</accession>
<evidence type="ECO:0000259" key="1">
    <source>
        <dbReference type="Pfam" id="PF13847"/>
    </source>
</evidence>
<feature type="domain" description="Methyltransferase" evidence="1">
    <location>
        <begin position="45"/>
        <end position="177"/>
    </location>
</feature>
<dbReference type="GO" id="GO:0008168">
    <property type="term" value="F:methyltransferase activity"/>
    <property type="evidence" value="ECO:0007669"/>
    <property type="project" value="UniProtKB-KW"/>
</dbReference>
<gene>
    <name evidence="2" type="ORF">GCM10008088_20780</name>
</gene>
<evidence type="ECO:0000313" key="2">
    <source>
        <dbReference type="EMBL" id="GGZ59019.1"/>
    </source>
</evidence>
<proteinExistence type="predicted"/>
<keyword evidence="3" id="KW-1185">Reference proteome</keyword>
<dbReference type="GO" id="GO:0032259">
    <property type="term" value="P:methylation"/>
    <property type="evidence" value="ECO:0007669"/>
    <property type="project" value="UniProtKB-KW"/>
</dbReference>
<dbReference type="InterPro" id="IPR029063">
    <property type="entry name" value="SAM-dependent_MTases_sf"/>
</dbReference>
<dbReference type="Proteomes" id="UP000615593">
    <property type="component" value="Unassembled WGS sequence"/>
</dbReference>
<reference evidence="3" key="1">
    <citation type="journal article" date="2019" name="Int. J. Syst. Evol. Microbiol.">
        <title>The Global Catalogue of Microorganisms (GCM) 10K type strain sequencing project: providing services to taxonomists for standard genome sequencing and annotation.</title>
        <authorList>
            <consortium name="The Broad Institute Genomics Platform"/>
            <consortium name="The Broad Institute Genome Sequencing Center for Infectious Disease"/>
            <person name="Wu L."/>
            <person name="Ma J."/>
        </authorList>
    </citation>
    <scope>NUCLEOTIDE SEQUENCE [LARGE SCALE GENOMIC DNA]</scope>
    <source>
        <strain evidence="3">KCTC 12708</strain>
    </source>
</reference>
<keyword evidence="2" id="KW-0808">Transferase</keyword>
<dbReference type="RefSeq" id="WP_027884617.1">
    <property type="nucleotide sequence ID" value="NZ_BMWY01000005.1"/>
</dbReference>
<dbReference type="Gene3D" id="2.20.25.110">
    <property type="entry name" value="S-adenosyl-L-methionine-dependent methyltransferases"/>
    <property type="match status" value="1"/>
</dbReference>
<dbReference type="Pfam" id="PF13847">
    <property type="entry name" value="Methyltransf_31"/>
    <property type="match status" value="1"/>
</dbReference>